<dbReference type="GeneID" id="20644883"/>
<dbReference type="AlphaFoldDB" id="G4YKX3"/>
<gene>
    <name evidence="2" type="ORF">PHYSODRAFT_322981</name>
</gene>
<dbReference type="InParanoid" id="G4YKX3"/>
<dbReference type="EMBL" id="JH159151">
    <property type="protein sequence ID" value="EGZ29464.1"/>
    <property type="molecule type" value="Genomic_DNA"/>
</dbReference>
<feature type="compositionally biased region" description="Polar residues" evidence="1">
    <location>
        <begin position="56"/>
        <end position="65"/>
    </location>
</feature>
<name>G4YKX3_PHYSP</name>
<evidence type="ECO:0000313" key="2">
    <source>
        <dbReference type="EMBL" id="EGZ29464.1"/>
    </source>
</evidence>
<dbReference type="KEGG" id="psoj:PHYSODRAFT_322981"/>
<sequence>MTDQTMDSSPSALPQLSSYLQPTPTGTVASPGTNIEIAISALTRHFESQLHKRKQSSPSVDTMTNAFPRPDDQFYQERRVTDGHLLSSLLSSQVGVAPSRETRSYFDGELSPTTPRRERTSRYLYEGDRKEIIARIDAGVTEYM</sequence>
<dbReference type="RefSeq" id="XP_009516739.1">
    <property type="nucleotide sequence ID" value="XM_009518444.1"/>
</dbReference>
<accession>G4YKX3</accession>
<reference evidence="2 3" key="1">
    <citation type="journal article" date="2006" name="Science">
        <title>Phytophthora genome sequences uncover evolutionary origins and mechanisms of pathogenesis.</title>
        <authorList>
            <person name="Tyler B.M."/>
            <person name="Tripathy S."/>
            <person name="Zhang X."/>
            <person name="Dehal P."/>
            <person name="Jiang R.H."/>
            <person name="Aerts A."/>
            <person name="Arredondo F.D."/>
            <person name="Baxter L."/>
            <person name="Bensasson D."/>
            <person name="Beynon J.L."/>
            <person name="Chapman J."/>
            <person name="Damasceno C.M."/>
            <person name="Dorrance A.E."/>
            <person name="Dou D."/>
            <person name="Dickerman A.W."/>
            <person name="Dubchak I.L."/>
            <person name="Garbelotto M."/>
            <person name="Gijzen M."/>
            <person name="Gordon S.G."/>
            <person name="Govers F."/>
            <person name="Grunwald N.J."/>
            <person name="Huang W."/>
            <person name="Ivors K.L."/>
            <person name="Jones R.W."/>
            <person name="Kamoun S."/>
            <person name="Krampis K."/>
            <person name="Lamour K.H."/>
            <person name="Lee M.K."/>
            <person name="McDonald W.H."/>
            <person name="Medina M."/>
            <person name="Meijer H.J."/>
            <person name="Nordberg E.K."/>
            <person name="Maclean D.J."/>
            <person name="Ospina-Giraldo M.D."/>
            <person name="Morris P.F."/>
            <person name="Phuntumart V."/>
            <person name="Putnam N.H."/>
            <person name="Rash S."/>
            <person name="Rose J.K."/>
            <person name="Sakihama Y."/>
            <person name="Salamov A.A."/>
            <person name="Savidor A."/>
            <person name="Scheuring C.F."/>
            <person name="Smith B.M."/>
            <person name="Sobral B.W."/>
            <person name="Terry A."/>
            <person name="Torto-Alalibo T.A."/>
            <person name="Win J."/>
            <person name="Xu Z."/>
            <person name="Zhang H."/>
            <person name="Grigoriev I.V."/>
            <person name="Rokhsar D.S."/>
            <person name="Boore J.L."/>
        </authorList>
    </citation>
    <scope>NUCLEOTIDE SEQUENCE [LARGE SCALE GENOMIC DNA]</scope>
    <source>
        <strain evidence="2 3">P6497</strain>
    </source>
</reference>
<dbReference type="Proteomes" id="UP000002640">
    <property type="component" value="Unassembled WGS sequence"/>
</dbReference>
<evidence type="ECO:0000313" key="3">
    <source>
        <dbReference type="Proteomes" id="UP000002640"/>
    </source>
</evidence>
<protein>
    <submittedName>
        <fullName evidence="2">Uncharacterized protein</fullName>
    </submittedName>
</protein>
<feature type="region of interest" description="Disordered" evidence="1">
    <location>
        <begin position="48"/>
        <end position="74"/>
    </location>
</feature>
<proteinExistence type="predicted"/>
<organism evidence="2 3">
    <name type="scientific">Phytophthora sojae (strain P6497)</name>
    <name type="common">Soybean stem and root rot agent</name>
    <name type="synonym">Phytophthora megasperma f. sp. glycines</name>
    <dbReference type="NCBI Taxonomy" id="1094619"/>
    <lineage>
        <taxon>Eukaryota</taxon>
        <taxon>Sar</taxon>
        <taxon>Stramenopiles</taxon>
        <taxon>Oomycota</taxon>
        <taxon>Peronosporomycetes</taxon>
        <taxon>Peronosporales</taxon>
        <taxon>Peronosporaceae</taxon>
        <taxon>Phytophthora</taxon>
    </lineage>
</organism>
<evidence type="ECO:0000256" key="1">
    <source>
        <dbReference type="SAM" id="MobiDB-lite"/>
    </source>
</evidence>
<keyword evidence="3" id="KW-1185">Reference proteome</keyword>
<feature type="region of interest" description="Disordered" evidence="1">
    <location>
        <begin position="1"/>
        <end position="31"/>
    </location>
</feature>
<dbReference type="STRING" id="1094619.G4YKX3"/>